<accession>A0A9R0E0G7</accession>
<proteinExistence type="predicted"/>
<dbReference type="GeneID" id="118269042"/>
<feature type="compositionally biased region" description="Basic and acidic residues" evidence="1">
    <location>
        <begin position="86"/>
        <end position="103"/>
    </location>
</feature>
<organism evidence="2 3">
    <name type="scientific">Spodoptera frugiperda</name>
    <name type="common">Fall armyworm</name>
    <dbReference type="NCBI Taxonomy" id="7108"/>
    <lineage>
        <taxon>Eukaryota</taxon>
        <taxon>Metazoa</taxon>
        <taxon>Ecdysozoa</taxon>
        <taxon>Arthropoda</taxon>
        <taxon>Hexapoda</taxon>
        <taxon>Insecta</taxon>
        <taxon>Pterygota</taxon>
        <taxon>Neoptera</taxon>
        <taxon>Endopterygota</taxon>
        <taxon>Lepidoptera</taxon>
        <taxon>Glossata</taxon>
        <taxon>Ditrysia</taxon>
        <taxon>Noctuoidea</taxon>
        <taxon>Noctuidae</taxon>
        <taxon>Amphipyrinae</taxon>
        <taxon>Spodoptera</taxon>
    </lineage>
</organism>
<feature type="region of interest" description="Disordered" evidence="1">
    <location>
        <begin position="384"/>
        <end position="405"/>
    </location>
</feature>
<feature type="compositionally biased region" description="Low complexity" evidence="1">
    <location>
        <begin position="579"/>
        <end position="597"/>
    </location>
</feature>
<dbReference type="Proteomes" id="UP000829999">
    <property type="component" value="Chromosome 2"/>
</dbReference>
<keyword evidence="2" id="KW-1185">Reference proteome</keyword>
<dbReference type="AlphaFoldDB" id="A0A9R0E0G7"/>
<protein>
    <submittedName>
        <fullName evidence="3">Uncharacterized protein LOC118269042</fullName>
    </submittedName>
</protein>
<feature type="compositionally biased region" description="Basic and acidic residues" evidence="1">
    <location>
        <begin position="687"/>
        <end position="700"/>
    </location>
</feature>
<evidence type="ECO:0000313" key="2">
    <source>
        <dbReference type="Proteomes" id="UP000829999"/>
    </source>
</evidence>
<dbReference type="RefSeq" id="XP_050556689.1">
    <property type="nucleotide sequence ID" value="XM_050700732.1"/>
</dbReference>
<evidence type="ECO:0000256" key="1">
    <source>
        <dbReference type="SAM" id="MobiDB-lite"/>
    </source>
</evidence>
<evidence type="ECO:0000313" key="3">
    <source>
        <dbReference type="RefSeq" id="XP_050556689.1"/>
    </source>
</evidence>
<feature type="compositionally biased region" description="Low complexity" evidence="1">
    <location>
        <begin position="430"/>
        <end position="444"/>
    </location>
</feature>
<name>A0A9R0E0G7_SPOFR</name>
<feature type="compositionally biased region" description="Basic and acidic residues" evidence="1">
    <location>
        <begin position="768"/>
        <end position="777"/>
    </location>
</feature>
<feature type="compositionally biased region" description="Basic and acidic residues" evidence="1">
    <location>
        <begin position="707"/>
        <end position="716"/>
    </location>
</feature>
<feature type="compositionally biased region" description="Basic residues" evidence="1">
    <location>
        <begin position="531"/>
        <end position="543"/>
    </location>
</feature>
<feature type="compositionally biased region" description="Basic and acidic residues" evidence="1">
    <location>
        <begin position="740"/>
        <end position="760"/>
    </location>
</feature>
<sequence length="936" mass="106277">METCVRGFSFMAENKADMVDLQFIEGGELERAWRSNRRERMKQREQKIWDKFVEEQDVVKGVCTDDPYQFLDQLPESCLKEIMDTERQRIPKEKSVEEVKPKELPQPSSGNHPSGDDGQHTCVVTFAADIDKGNCDMFHIFDDDQSGAEEEVFNEPESLETVRDKQVEQCPHSPERHIALEKTSSKSSENVTHVIESSIYCAKVKDLRMKINEELMSLMTTLDRRDILTSEPDDIMRMVKRSAEFCGRFNRIYMYQLQRQIHDIKRNNSVSLPFAKHTQFQSQMVRIVSLHQNILQSFQVFHKSVSQTCCVRESASALGSLIACVRDSTHMCLNVPPPKDFTAALDLYKDDLIVTCDKVDDFVGEYAIRCEEFLNSFVNVNTMNNPRKAPKKQMKKRGIANWNKSQVKNDAEARLSMYSLDTLRLNLHPKSTSSKDNQSSSIKKSGAKEAATPKSKRQSQNQAEKPVEAAKGPKKSRRPLMRDPHAGRPRAPKPIRENDIRTMVEAVETCASSHISREASPRPLGTAPVCPRRKAATPRRAPHTPRTPTPLAPLTPHRTYSPLRHPSPLRTPSPLRCNSPLTPLIPLTPRTPRSPISLHRRHSPRVNLAGPPFHTPRTALDPHSFRPRPKIQPSPRNKKRPEDQKPKRPHNFSTVKEAGSGTRTDLESEDMMTPVCKIRCAMKKSLEPEDTKLSGREQATKKSPSRHRMDPNEKKKLQPLQAFPDTPRLVPGLKLHGSPPKKDTEDSAKYGECSKTEKEAPAVPNREPSSDRKDRSKMATLAPDRCEVTRLLKQLCSGDASRTERVTGAKNAQLVFVNGNNPRQPSTPQLLKILEETIQKKIPKPLFGAHSSPHGLDRYRLVFNISEKTADSLFQYRTKFVQHMLTSAMYANSAVGKPWEMIGSVSERIIDELLLNITKEMQIYDLVKELYKKETC</sequence>
<dbReference type="OrthoDB" id="8193942at2759"/>
<feature type="region of interest" description="Disordered" evidence="1">
    <location>
        <begin position="687"/>
        <end position="780"/>
    </location>
</feature>
<feature type="compositionally biased region" description="Basic residues" evidence="1">
    <location>
        <begin position="388"/>
        <end position="398"/>
    </location>
</feature>
<gene>
    <name evidence="3" type="primary">LOC118269042</name>
</gene>
<feature type="region of interest" description="Disordered" evidence="1">
    <location>
        <begin position="428"/>
        <end position="670"/>
    </location>
</feature>
<reference evidence="3" key="1">
    <citation type="submission" date="2025-08" db="UniProtKB">
        <authorList>
            <consortium name="RefSeq"/>
        </authorList>
    </citation>
    <scope>IDENTIFICATION</scope>
    <source>
        <tissue evidence="3">Whole larval tissue</tissue>
    </source>
</reference>
<feature type="region of interest" description="Disordered" evidence="1">
    <location>
        <begin position="86"/>
        <end position="120"/>
    </location>
</feature>